<evidence type="ECO:0000313" key="7">
    <source>
        <dbReference type="EMBL" id="GAD47131.1"/>
    </source>
</evidence>
<comment type="similarity">
    <text evidence="2">Belongs to the CRISPR-associated Csm2 family.</text>
</comment>
<evidence type="ECO:0000256" key="2">
    <source>
        <dbReference type="ARBA" id="ARBA00006896"/>
    </source>
</evidence>
<dbReference type="RefSeq" id="WP_022527060.1">
    <property type="nucleotide sequence ID" value="NZ_BASY01000020.1"/>
</dbReference>
<evidence type="ECO:0000256" key="1">
    <source>
        <dbReference type="ARBA" id="ARBA00003640"/>
    </source>
</evidence>
<evidence type="ECO:0000256" key="3">
    <source>
        <dbReference type="ARBA" id="ARBA00016118"/>
    </source>
</evidence>
<dbReference type="NCBIfam" id="TIGR01870">
    <property type="entry name" value="cas_TM1810_Csm2"/>
    <property type="match status" value="1"/>
</dbReference>
<name>A0AAN4PAN1_STRAP</name>
<keyword evidence="4" id="KW-0694">RNA-binding</keyword>
<protein>
    <recommendedName>
        <fullName evidence="3">CRISPR system Cms protein Csm2</fullName>
    </recommendedName>
    <alternativeName>
        <fullName evidence="6">CRISPR type III A-associated protein Csm2</fullName>
    </alternativeName>
</protein>
<dbReference type="GO" id="GO:0051607">
    <property type="term" value="P:defense response to virus"/>
    <property type="evidence" value="ECO:0007669"/>
    <property type="project" value="UniProtKB-KW"/>
</dbReference>
<comment type="caution">
    <text evidence="7">The sequence shown here is derived from an EMBL/GenBank/DDBJ whole genome shotgun (WGS) entry which is preliminary data.</text>
</comment>
<comment type="function">
    <text evidence="1">This subunit may be involved in monitoring complementarity of crRNA and target RNA.</text>
</comment>
<dbReference type="EMBL" id="BASY01000020">
    <property type="protein sequence ID" value="GAD47131.1"/>
    <property type="molecule type" value="Genomic_DNA"/>
</dbReference>
<dbReference type="Proteomes" id="UP000016981">
    <property type="component" value="Unassembled WGS sequence"/>
</dbReference>
<evidence type="ECO:0000313" key="8">
    <source>
        <dbReference type="Proteomes" id="UP000016981"/>
    </source>
</evidence>
<sequence length="126" mass="14592">MAILTDDNYVDKAEAAIKSLKRNNRDRRNPDAFLLTTSKIRHLLSLTSALFDESNVKGYPDLQDKIAYLRVQFVYQSGREFAVKDLVQQAQILEALKEVSNKETLQRFCRYMEALVAYFKFYGGKD</sequence>
<evidence type="ECO:0000256" key="5">
    <source>
        <dbReference type="ARBA" id="ARBA00023118"/>
    </source>
</evidence>
<dbReference type="AlphaFoldDB" id="A0AAN4PAN1"/>
<reference evidence="8" key="1">
    <citation type="submission" date="2013-09" db="EMBL/GenBank/DDBJ databases">
        <title>Genome Sequences of seven clinical isolates and type strains of anginosus group streptococci.</title>
        <authorList>
            <person name="Maruyama F."/>
            <person name="Sakurai A."/>
            <person name="Ogura Y."/>
            <person name="Homma H."/>
            <person name="Takahashi N."/>
            <person name="Ohtsubo Y."/>
            <person name="Hoshino T."/>
            <person name="Okahashi N."/>
            <person name="Nakagawa I."/>
            <person name="Kimura S."/>
            <person name="Fujiwara T."/>
            <person name="Hayashi T."/>
            <person name="Shintani S."/>
        </authorList>
    </citation>
    <scope>NUCLEOTIDE SEQUENCE [LARGE SCALE GENOMIC DNA]</scope>
    <source>
        <strain evidence="8">T5</strain>
    </source>
</reference>
<dbReference type="Pfam" id="PF03750">
    <property type="entry name" value="Csm2_III-A"/>
    <property type="match status" value="1"/>
</dbReference>
<evidence type="ECO:0000256" key="6">
    <source>
        <dbReference type="ARBA" id="ARBA00031723"/>
    </source>
</evidence>
<gene>
    <name evidence="7" type="ORF">ANG6_1626</name>
</gene>
<dbReference type="InterPro" id="IPR010149">
    <property type="entry name" value="CRISPR-assoc_prot_Csm2_III-A"/>
</dbReference>
<accession>A0AAN4PAN1</accession>
<evidence type="ECO:0000256" key="4">
    <source>
        <dbReference type="ARBA" id="ARBA00022884"/>
    </source>
</evidence>
<dbReference type="GO" id="GO:0003723">
    <property type="term" value="F:RNA binding"/>
    <property type="evidence" value="ECO:0007669"/>
    <property type="project" value="UniProtKB-KW"/>
</dbReference>
<organism evidence="7 8">
    <name type="scientific">Streptococcus anginosus T5</name>
    <dbReference type="NCBI Taxonomy" id="1163302"/>
    <lineage>
        <taxon>Bacteria</taxon>
        <taxon>Bacillati</taxon>
        <taxon>Bacillota</taxon>
        <taxon>Bacilli</taxon>
        <taxon>Lactobacillales</taxon>
        <taxon>Streptococcaceae</taxon>
        <taxon>Streptococcus</taxon>
        <taxon>Streptococcus anginosus group</taxon>
    </lineage>
</organism>
<proteinExistence type="inferred from homology"/>
<keyword evidence="5" id="KW-0051">Antiviral defense</keyword>